<name>A0ABS2A8Y5_9ACTN</name>
<sequence>MIRATLKGLLAHKLRLLMSGLAVLLGVLAVSGSMVLTDTLSRSYSAMFDVAYDYMDVSVSVPPKVNTGYLAAPATMPASLAQRLRALPQVARATGNVSTQDGARVVGRDGKVVTSFGAPRIGLNWTGEDGFVRLRAGRGPAADNEIAINAGLAKATGYTVGDRIGVLTRAPRRTFTVVGVFGYSGNRDSLAGETIVAFTLPAAQRLLVGEPDVLTSVDLVAKDGVSPEQLRAAVAGVLGPAYRVQTAAELSRQAGDAVDQGLKFFNYILLGFAAVALFVGVFLILNTFSIIVAQRLRELALLRALGASRAQVVGSVEAEAFVVGLVSSVAGLLLGVGTGRLLAWWSATAFGGGVELAPTSVPPSAILAGLGVGIGVTMLAALGPALRAARIPPVAALRESSTGKTRLGRITVAGLAATIAGAALLAAGLTGHAGPAEPLVALLGGVLLVLIGIALLMPVLVRPVVAALGAPVAFWTPGRLGERNSARQPRRTAITAAALMVGISLVVGIGVILTSVTRSFDQALGNRIKVDLIIAGEQTGPLPPTFDGAVLDQVRRMPEVETVLGFTTDVGVVDGSQTPIGAVTDSTVMRSLFGLRATAGTLDGLGAGQFLIDDTTARNTGQHVGDHLWVQLTKGGPRQFTVTGIYARESGLSGWLTGAAESRNFRGADPSTGLIKVRPGASVPAVKARIAGLLTDSPEATVSDRSGYVRQQTSALDSLRGMVQILMTMAIIVAVLGIINTLALSVIERTRELGLLRAIGLRRAQLVEMIAVESVIISLFGALLGVAAGVALGAAAVQGLHDQGITALGLPWAQMGAYLALGVVIGTVASIAPAIRAARLNVLTAVAYE</sequence>
<dbReference type="InterPro" id="IPR050250">
    <property type="entry name" value="Macrolide_Exporter_MacB"/>
</dbReference>
<dbReference type="InterPro" id="IPR025857">
    <property type="entry name" value="MacB_PCD"/>
</dbReference>
<feature type="transmembrane region" description="Helical" evidence="7">
    <location>
        <begin position="725"/>
        <end position="747"/>
    </location>
</feature>
<feature type="transmembrane region" description="Helical" evidence="7">
    <location>
        <begin position="767"/>
        <end position="795"/>
    </location>
</feature>
<reference evidence="10 11" key="1">
    <citation type="submission" date="2021-01" db="EMBL/GenBank/DDBJ databases">
        <title>Actinoplanes sp. nov. LDG1-06 isolated from lichen.</title>
        <authorList>
            <person name="Saeng-In P."/>
            <person name="Phongsopitanun W."/>
            <person name="Kanchanasin P."/>
            <person name="Yuki M."/>
            <person name="Kudo T."/>
            <person name="Ohkuma M."/>
            <person name="Tanasupawat S."/>
        </authorList>
    </citation>
    <scope>NUCLEOTIDE SEQUENCE [LARGE SCALE GENOMIC DNA]</scope>
    <source>
        <strain evidence="10 11">LDG1-06</strain>
    </source>
</reference>
<evidence type="ECO:0000256" key="2">
    <source>
        <dbReference type="ARBA" id="ARBA00022475"/>
    </source>
</evidence>
<feature type="domain" description="MacB-like periplasmic core" evidence="9">
    <location>
        <begin position="21"/>
        <end position="235"/>
    </location>
</feature>
<feature type="transmembrane region" description="Helical" evidence="7">
    <location>
        <begin position="493"/>
        <end position="513"/>
    </location>
</feature>
<feature type="transmembrane region" description="Helical" evidence="7">
    <location>
        <begin position="407"/>
        <end position="427"/>
    </location>
</feature>
<evidence type="ECO:0000259" key="8">
    <source>
        <dbReference type="Pfam" id="PF02687"/>
    </source>
</evidence>
<evidence type="ECO:0000256" key="4">
    <source>
        <dbReference type="ARBA" id="ARBA00022989"/>
    </source>
</evidence>
<dbReference type="PANTHER" id="PTHR30572">
    <property type="entry name" value="MEMBRANE COMPONENT OF TRANSPORTER-RELATED"/>
    <property type="match status" value="1"/>
</dbReference>
<feature type="domain" description="ABC3 transporter permease C-terminal" evidence="8">
    <location>
        <begin position="272"/>
        <end position="393"/>
    </location>
</feature>
<keyword evidence="11" id="KW-1185">Reference proteome</keyword>
<feature type="transmembrane region" description="Helical" evidence="7">
    <location>
        <begin position="439"/>
        <end position="461"/>
    </location>
</feature>
<feature type="transmembrane region" description="Helical" evidence="7">
    <location>
        <begin position="815"/>
        <end position="835"/>
    </location>
</feature>
<comment type="subcellular location">
    <subcellularLocation>
        <location evidence="1">Cell membrane</location>
        <topology evidence="1">Multi-pass membrane protein</topology>
    </subcellularLocation>
</comment>
<evidence type="ECO:0000313" key="11">
    <source>
        <dbReference type="Proteomes" id="UP000632138"/>
    </source>
</evidence>
<evidence type="ECO:0000259" key="9">
    <source>
        <dbReference type="Pfam" id="PF12704"/>
    </source>
</evidence>
<feature type="transmembrane region" description="Helical" evidence="7">
    <location>
        <begin position="267"/>
        <end position="293"/>
    </location>
</feature>
<proteinExistence type="inferred from homology"/>
<feature type="domain" description="ABC3 transporter permease C-terminal" evidence="8">
    <location>
        <begin position="725"/>
        <end position="841"/>
    </location>
</feature>
<organism evidence="10 11">
    <name type="scientific">Paractinoplanes ovalisporus</name>
    <dbReference type="NCBI Taxonomy" id="2810368"/>
    <lineage>
        <taxon>Bacteria</taxon>
        <taxon>Bacillati</taxon>
        <taxon>Actinomycetota</taxon>
        <taxon>Actinomycetes</taxon>
        <taxon>Micromonosporales</taxon>
        <taxon>Micromonosporaceae</taxon>
        <taxon>Paractinoplanes</taxon>
    </lineage>
</organism>
<evidence type="ECO:0000256" key="1">
    <source>
        <dbReference type="ARBA" id="ARBA00004651"/>
    </source>
</evidence>
<keyword evidence="4 7" id="KW-1133">Transmembrane helix</keyword>
<feature type="transmembrane region" description="Helical" evidence="7">
    <location>
        <begin position="365"/>
        <end position="386"/>
    </location>
</feature>
<keyword evidence="2" id="KW-1003">Cell membrane</keyword>
<comment type="similarity">
    <text evidence="6">Belongs to the ABC-4 integral membrane protein family.</text>
</comment>
<evidence type="ECO:0000256" key="3">
    <source>
        <dbReference type="ARBA" id="ARBA00022692"/>
    </source>
</evidence>
<keyword evidence="5 7" id="KW-0472">Membrane</keyword>
<gene>
    <name evidence="10" type="ORF">JIG36_12060</name>
</gene>
<dbReference type="RefSeq" id="WP_203376191.1">
    <property type="nucleotide sequence ID" value="NZ_JAENHP010000003.1"/>
</dbReference>
<dbReference type="Pfam" id="PF12704">
    <property type="entry name" value="MacB_PCD"/>
    <property type="match status" value="2"/>
</dbReference>
<keyword evidence="3 7" id="KW-0812">Transmembrane</keyword>
<dbReference type="PANTHER" id="PTHR30572:SF4">
    <property type="entry name" value="ABC TRANSPORTER PERMEASE YTRF"/>
    <property type="match status" value="1"/>
</dbReference>
<feature type="transmembrane region" description="Helical" evidence="7">
    <location>
        <begin position="320"/>
        <end position="345"/>
    </location>
</feature>
<evidence type="ECO:0000313" key="10">
    <source>
        <dbReference type="EMBL" id="MBM2616291.1"/>
    </source>
</evidence>
<evidence type="ECO:0000256" key="5">
    <source>
        <dbReference type="ARBA" id="ARBA00023136"/>
    </source>
</evidence>
<feature type="domain" description="MacB-like periplasmic core" evidence="9">
    <location>
        <begin position="492"/>
        <end position="691"/>
    </location>
</feature>
<evidence type="ECO:0000256" key="6">
    <source>
        <dbReference type="ARBA" id="ARBA00038076"/>
    </source>
</evidence>
<accession>A0ABS2A8Y5</accession>
<dbReference type="InterPro" id="IPR003838">
    <property type="entry name" value="ABC3_permease_C"/>
</dbReference>
<evidence type="ECO:0000256" key="7">
    <source>
        <dbReference type="SAM" id="Phobius"/>
    </source>
</evidence>
<dbReference type="EMBL" id="JAENHP010000003">
    <property type="protein sequence ID" value="MBM2616291.1"/>
    <property type="molecule type" value="Genomic_DNA"/>
</dbReference>
<comment type="caution">
    <text evidence="10">The sequence shown here is derived from an EMBL/GenBank/DDBJ whole genome shotgun (WGS) entry which is preliminary data.</text>
</comment>
<protein>
    <submittedName>
        <fullName evidence="10">ABC transporter permease</fullName>
    </submittedName>
</protein>
<dbReference type="Proteomes" id="UP000632138">
    <property type="component" value="Unassembled WGS sequence"/>
</dbReference>
<dbReference type="Pfam" id="PF02687">
    <property type="entry name" value="FtsX"/>
    <property type="match status" value="2"/>
</dbReference>